<gene>
    <name evidence="1" type="ORF">PCO31010_00199</name>
</gene>
<dbReference type="EMBL" id="CABPSA010000001">
    <property type="protein sequence ID" value="VVD62860.1"/>
    <property type="molecule type" value="Genomic_DNA"/>
</dbReference>
<dbReference type="RefSeq" id="WP_174984178.1">
    <property type="nucleotide sequence ID" value="NZ_CABPSA010000001.1"/>
</dbReference>
<evidence type="ECO:0000313" key="2">
    <source>
        <dbReference type="Proteomes" id="UP000343335"/>
    </source>
</evidence>
<reference evidence="1 2" key="1">
    <citation type="submission" date="2019-08" db="EMBL/GenBank/DDBJ databases">
        <authorList>
            <person name="Peeters C."/>
        </authorList>
    </citation>
    <scope>NUCLEOTIDE SEQUENCE [LARGE SCALE GENOMIC DNA]</scope>
    <source>
        <strain evidence="1 2">LMG 31010</strain>
    </source>
</reference>
<accession>A0A5E4RHP5</accession>
<dbReference type="Proteomes" id="UP000343335">
    <property type="component" value="Unassembled WGS sequence"/>
</dbReference>
<name>A0A5E4RHP5_9BURK</name>
<proteinExistence type="predicted"/>
<evidence type="ECO:0000313" key="1">
    <source>
        <dbReference type="EMBL" id="VVD62860.1"/>
    </source>
</evidence>
<sequence length="65" mass="7632">MVNQSGNPTRFGEFWKKAGSTTMTSTNYWPTFYSGAAYRINPRNLWSEWTLKDFRGKQQHKGVLR</sequence>
<dbReference type="AlphaFoldDB" id="A0A5E4RHP5"/>
<organism evidence="1 2">
    <name type="scientific">Pandoraea commovens</name>
    <dbReference type="NCBI Taxonomy" id="2508289"/>
    <lineage>
        <taxon>Bacteria</taxon>
        <taxon>Pseudomonadati</taxon>
        <taxon>Pseudomonadota</taxon>
        <taxon>Betaproteobacteria</taxon>
        <taxon>Burkholderiales</taxon>
        <taxon>Burkholderiaceae</taxon>
        <taxon>Pandoraea</taxon>
    </lineage>
</organism>
<protein>
    <submittedName>
        <fullName evidence="1">Uncharacterized protein</fullName>
    </submittedName>
</protein>